<dbReference type="PANTHER" id="PTHR36180:SF2">
    <property type="entry name" value="BRO FAMILY PROTEIN"/>
    <property type="match status" value="1"/>
</dbReference>
<evidence type="ECO:0000313" key="2">
    <source>
        <dbReference type="EMBL" id="GAA2918832.1"/>
    </source>
</evidence>
<dbReference type="Pfam" id="PF02498">
    <property type="entry name" value="Bro-N"/>
    <property type="match status" value="1"/>
</dbReference>
<keyword evidence="3" id="KW-1185">Reference proteome</keyword>
<feature type="domain" description="Bro-N" evidence="1">
    <location>
        <begin position="20"/>
        <end position="136"/>
    </location>
</feature>
<dbReference type="InterPro" id="IPR003497">
    <property type="entry name" value="BRO_N_domain"/>
</dbReference>
<dbReference type="PROSITE" id="PS51750">
    <property type="entry name" value="BRO_N"/>
    <property type="match status" value="1"/>
</dbReference>
<protein>
    <submittedName>
        <fullName evidence="2">BRO family protein</fullName>
    </submittedName>
</protein>
<organism evidence="2 3">
    <name type="scientific">Streptomyces thioluteus</name>
    <dbReference type="NCBI Taxonomy" id="66431"/>
    <lineage>
        <taxon>Bacteria</taxon>
        <taxon>Bacillati</taxon>
        <taxon>Actinomycetota</taxon>
        <taxon>Actinomycetes</taxon>
        <taxon>Kitasatosporales</taxon>
        <taxon>Streptomycetaceae</taxon>
        <taxon>Streptomyces</taxon>
    </lineage>
</organism>
<dbReference type="SMART" id="SM01040">
    <property type="entry name" value="Bro-N"/>
    <property type="match status" value="1"/>
</dbReference>
<gene>
    <name evidence="2" type="ORF">GCM10020221_13860</name>
</gene>
<name>A0ABN3WLS3_STRTU</name>
<proteinExistence type="predicted"/>
<dbReference type="Proteomes" id="UP001501102">
    <property type="component" value="Unassembled WGS sequence"/>
</dbReference>
<evidence type="ECO:0000313" key="3">
    <source>
        <dbReference type="Proteomes" id="UP001501102"/>
    </source>
</evidence>
<sequence length="299" mass="33470">MLIMSAQNMPPNRSAATEDAIDVNDFVFAATGVRVRRVTLPNGEHWFPAVDVCGELGYTNSSKTLRDHVPESRREMLQTLTGRYGLGLPAGREWRRDLQMIDLQGLILLVNGCTKAACTPFKQWVSEVILTIQRDGSYHLDKAEIQPTAAPAYAVPDRITDTLVRMEERSLRLIEELAASRREMNESLRGITDRLGDIADRLPPARRTASPRPRVTAESVLRDWKKHNLVITEDIWAVGAYVLPAIIEHGESRYPLDAIAARTGLTVHRVHDSLRMMLKRGCIRQTGTLPDGSPVYALK</sequence>
<dbReference type="EMBL" id="BAAAXZ010000051">
    <property type="protein sequence ID" value="GAA2918832.1"/>
    <property type="molecule type" value="Genomic_DNA"/>
</dbReference>
<dbReference type="PANTHER" id="PTHR36180">
    <property type="entry name" value="DNA-BINDING PROTEIN-RELATED-RELATED"/>
    <property type="match status" value="1"/>
</dbReference>
<evidence type="ECO:0000259" key="1">
    <source>
        <dbReference type="PROSITE" id="PS51750"/>
    </source>
</evidence>
<reference evidence="2 3" key="1">
    <citation type="journal article" date="2019" name="Int. J. Syst. Evol. Microbiol.">
        <title>The Global Catalogue of Microorganisms (GCM) 10K type strain sequencing project: providing services to taxonomists for standard genome sequencing and annotation.</title>
        <authorList>
            <consortium name="The Broad Institute Genomics Platform"/>
            <consortium name="The Broad Institute Genome Sequencing Center for Infectious Disease"/>
            <person name="Wu L."/>
            <person name="Ma J."/>
        </authorList>
    </citation>
    <scope>NUCLEOTIDE SEQUENCE [LARGE SCALE GENOMIC DNA]</scope>
    <source>
        <strain evidence="2 3">JCM 4087</strain>
    </source>
</reference>
<accession>A0ABN3WLS3</accession>
<comment type="caution">
    <text evidence="2">The sequence shown here is derived from an EMBL/GenBank/DDBJ whole genome shotgun (WGS) entry which is preliminary data.</text>
</comment>